<name>A0A4Z2IDI4_9TELE</name>
<keyword evidence="3" id="KW-1185">Reference proteome</keyword>
<comment type="caution">
    <text evidence="2">The sequence shown here is derived from an EMBL/GenBank/DDBJ whole genome shotgun (WGS) entry which is preliminary data.</text>
</comment>
<dbReference type="Proteomes" id="UP000314294">
    <property type="component" value="Unassembled WGS sequence"/>
</dbReference>
<accession>A0A4Z2IDI4</accession>
<proteinExistence type="predicted"/>
<feature type="region of interest" description="Disordered" evidence="1">
    <location>
        <begin position="1"/>
        <end position="89"/>
    </location>
</feature>
<protein>
    <submittedName>
        <fullName evidence="2">Uncharacterized protein</fullName>
    </submittedName>
</protein>
<evidence type="ECO:0000256" key="1">
    <source>
        <dbReference type="SAM" id="MobiDB-lite"/>
    </source>
</evidence>
<dbReference type="EMBL" id="SRLO01000099">
    <property type="protein sequence ID" value="TNN75791.1"/>
    <property type="molecule type" value="Genomic_DNA"/>
</dbReference>
<feature type="compositionally biased region" description="Pro residues" evidence="1">
    <location>
        <begin position="1"/>
        <end position="18"/>
    </location>
</feature>
<organism evidence="2 3">
    <name type="scientific">Liparis tanakae</name>
    <name type="common">Tanaka's snailfish</name>
    <dbReference type="NCBI Taxonomy" id="230148"/>
    <lineage>
        <taxon>Eukaryota</taxon>
        <taxon>Metazoa</taxon>
        <taxon>Chordata</taxon>
        <taxon>Craniata</taxon>
        <taxon>Vertebrata</taxon>
        <taxon>Euteleostomi</taxon>
        <taxon>Actinopterygii</taxon>
        <taxon>Neopterygii</taxon>
        <taxon>Teleostei</taxon>
        <taxon>Neoteleostei</taxon>
        <taxon>Acanthomorphata</taxon>
        <taxon>Eupercaria</taxon>
        <taxon>Perciformes</taxon>
        <taxon>Cottioidei</taxon>
        <taxon>Cottales</taxon>
        <taxon>Liparidae</taxon>
        <taxon>Liparis</taxon>
    </lineage>
</organism>
<evidence type="ECO:0000313" key="3">
    <source>
        <dbReference type="Proteomes" id="UP000314294"/>
    </source>
</evidence>
<evidence type="ECO:0000313" key="2">
    <source>
        <dbReference type="EMBL" id="TNN75791.1"/>
    </source>
</evidence>
<gene>
    <name evidence="2" type="ORF">EYF80_013938</name>
</gene>
<dbReference type="AlphaFoldDB" id="A0A4Z2IDI4"/>
<reference evidence="2 3" key="1">
    <citation type="submission" date="2019-03" db="EMBL/GenBank/DDBJ databases">
        <title>First draft genome of Liparis tanakae, snailfish: a comprehensive survey of snailfish specific genes.</title>
        <authorList>
            <person name="Kim W."/>
            <person name="Song I."/>
            <person name="Jeong J.-H."/>
            <person name="Kim D."/>
            <person name="Kim S."/>
            <person name="Ryu S."/>
            <person name="Song J.Y."/>
            <person name="Lee S.K."/>
        </authorList>
    </citation>
    <scope>NUCLEOTIDE SEQUENCE [LARGE SCALE GENOMIC DNA]</scope>
    <source>
        <tissue evidence="2">Muscle</tissue>
    </source>
</reference>
<feature type="compositionally biased region" description="Low complexity" evidence="1">
    <location>
        <begin position="54"/>
        <end position="68"/>
    </location>
</feature>
<sequence>MRPTPIPSDLPAMRPTPFPSDLTVPAPSVHGSRSQRRRVTGVSPSGNSFPITCRSSAGAAADSRSPSGVGRSADGSRESVPAPTGHGEQGSAIAPLVVLRFVNVVLIGRCCAEGGVQAALDNALWGLPESQRMSEYINSHQDTGPLRCLPAAMDWDKRPVCPHQRLGLESPLPRPSQHH</sequence>